<proteinExistence type="predicted"/>
<sequence length="434" mass="44663">MAVAFAKFDSSVFADCADAWTSAGETLVNLADDVQKIANDVQGAGSKDAYTYEAGSGIRRWAMSLRQLGKQANTVSKHIDTFAKNYDHARAEVNTVADESDWAKRNATEEHPYSPAVYTEKANTVLREHYNPELARADTKNIEIPVPIRAFHPDDTTRLPEPPKPIPVTPKGALTPPKIEANPVVAKSVLAQPVVPPPDTTDIPKATPGKGMPPAETTPNAAHPLPPSQGSGVGSVSGPTSMASGTTPSPATPAGTTTAGAAGSAGHPSAGYLGGYPSRWNNPHQSPHKNRESRPHTNLVVGAGAFGTGLSTGSSDRVVPKGGALRAIPGAGQTPGTSGTNPNTPTSSGTKAPAGSGSPAKSGTGTPTTSTGRPGTSGLPGTPGTGTSPNTTSKTTPRRTRRSAHNTERILPQPGNLPHGPIRHPNDPLYNTGH</sequence>
<dbReference type="EMBL" id="CP012390">
    <property type="protein sequence ID" value="ALE19013.1"/>
    <property type="molecule type" value="Genomic_DNA"/>
</dbReference>
<evidence type="ECO:0000256" key="1">
    <source>
        <dbReference type="SAM" id="MobiDB-lite"/>
    </source>
</evidence>
<dbReference type="AlphaFoldDB" id="A0A0M4M8E1"/>
<evidence type="ECO:0000313" key="2">
    <source>
        <dbReference type="EMBL" id="ALE19013.1"/>
    </source>
</evidence>
<gene>
    <name evidence="2" type="ORF">AL705_04515</name>
</gene>
<dbReference type="InterPro" id="IPR038332">
    <property type="entry name" value="PPE_sf"/>
</dbReference>
<name>A0A0M4M8E1_9ACTN</name>
<dbReference type="KEGG" id="cbq:AL705_04515"/>
<evidence type="ECO:0008006" key="4">
    <source>
        <dbReference type="Google" id="ProtNLM"/>
    </source>
</evidence>
<feature type="compositionally biased region" description="Low complexity" evidence="1">
    <location>
        <begin position="228"/>
        <end position="271"/>
    </location>
</feature>
<dbReference type="Proteomes" id="UP000068137">
    <property type="component" value="Chromosome"/>
</dbReference>
<accession>A0A0M4M8E1</accession>
<evidence type="ECO:0000313" key="3">
    <source>
        <dbReference type="Proteomes" id="UP000068137"/>
    </source>
</evidence>
<protein>
    <recommendedName>
        <fullName evidence="4">PPE family domain-containing protein</fullName>
    </recommendedName>
</protein>
<feature type="region of interest" description="Disordered" evidence="1">
    <location>
        <begin position="152"/>
        <end position="177"/>
    </location>
</feature>
<organism evidence="2 3">
    <name type="scientific">Lawsonella clevelandensis</name>
    <dbReference type="NCBI Taxonomy" id="1528099"/>
    <lineage>
        <taxon>Bacteria</taxon>
        <taxon>Bacillati</taxon>
        <taxon>Actinomycetota</taxon>
        <taxon>Actinomycetes</taxon>
        <taxon>Mycobacteriales</taxon>
        <taxon>Lawsonellaceae</taxon>
        <taxon>Lawsonella</taxon>
    </lineage>
</organism>
<reference evidence="2 3" key="1">
    <citation type="journal article" date="2015" name="Genome Announc.">
        <title>Complete Genome Sequences for Two Strains of a Novel Fastidious, Partially Acid-Fast, Gram-Positive Corynebacterineae Bacterium, Derived from Human Clinical Samples.</title>
        <authorList>
            <person name="Nicholson A.C."/>
            <person name="Bell M."/>
            <person name="Humrighouse B.W."/>
            <person name="McQuiston J.R."/>
        </authorList>
    </citation>
    <scope>NUCLEOTIDE SEQUENCE [LARGE SCALE GENOMIC DNA]</scope>
    <source>
        <strain evidence="2 3">X1698</strain>
    </source>
</reference>
<dbReference type="Gene3D" id="1.20.1260.20">
    <property type="entry name" value="PPE superfamily"/>
    <property type="match status" value="1"/>
</dbReference>
<feature type="region of interest" description="Disordered" evidence="1">
    <location>
        <begin position="190"/>
        <end position="434"/>
    </location>
</feature>
<feature type="compositionally biased region" description="Low complexity" evidence="1">
    <location>
        <begin position="334"/>
        <end position="395"/>
    </location>
</feature>